<sequence>LCRRSIPLFRRPDEDVCRRQGQQGLHCP</sequence>
<reference evidence="2" key="1">
    <citation type="submission" date="2015-05" db="EMBL/GenBank/DDBJ databases">
        <authorList>
            <person name="Fogelqvist Johan"/>
        </authorList>
    </citation>
    <scope>NUCLEOTIDE SEQUENCE [LARGE SCALE GENOMIC DNA]</scope>
</reference>
<protein>
    <submittedName>
        <fullName evidence="1">Uncharacterized protein</fullName>
    </submittedName>
</protein>
<proteinExistence type="predicted"/>
<feature type="non-terminal residue" evidence="1">
    <location>
        <position position="1"/>
    </location>
</feature>
<gene>
    <name evidence="1" type="ORF">BN1723_020282</name>
</gene>
<evidence type="ECO:0000313" key="1">
    <source>
        <dbReference type="EMBL" id="CRK47415.1"/>
    </source>
</evidence>
<accession>A0A0G4NLS1</accession>
<dbReference type="EMBL" id="CVQI01036543">
    <property type="protein sequence ID" value="CRK47415.1"/>
    <property type="molecule type" value="Genomic_DNA"/>
</dbReference>
<dbReference type="Proteomes" id="UP000045706">
    <property type="component" value="Unassembled WGS sequence"/>
</dbReference>
<evidence type="ECO:0000313" key="2">
    <source>
        <dbReference type="Proteomes" id="UP000045706"/>
    </source>
</evidence>
<name>A0A0G4NLS1_VERLO</name>
<dbReference type="AlphaFoldDB" id="A0A0G4NLS1"/>
<organism evidence="1 2">
    <name type="scientific">Verticillium longisporum</name>
    <name type="common">Verticillium dahliae var. longisporum</name>
    <dbReference type="NCBI Taxonomy" id="100787"/>
    <lineage>
        <taxon>Eukaryota</taxon>
        <taxon>Fungi</taxon>
        <taxon>Dikarya</taxon>
        <taxon>Ascomycota</taxon>
        <taxon>Pezizomycotina</taxon>
        <taxon>Sordariomycetes</taxon>
        <taxon>Hypocreomycetidae</taxon>
        <taxon>Glomerellales</taxon>
        <taxon>Plectosphaerellaceae</taxon>
        <taxon>Verticillium</taxon>
    </lineage>
</organism>